<dbReference type="Pfam" id="PF00702">
    <property type="entry name" value="Hydrolase"/>
    <property type="match status" value="1"/>
</dbReference>
<protein>
    <submittedName>
        <fullName evidence="1">HAD family hydrolase</fullName>
        <ecNumber evidence="1">3.1.3.-</ecNumber>
    </submittedName>
</protein>
<sequence>MKLIAVDLDGTLLGGTSGRYGFKPSGVEALRRAAARQIRIAIVTGRDMTFILKLLEREGIEPEQEGWPHVIISEERLIHFLDSQGKYAAETEWNDEVERVERSHFVDVISGISALLEGKLLQIDAASKRCEEEKEAGRGFVEVLFSSADTARAGEAVMADWLQRSGLPYYAVRNVAGVCVRHLTVGKGPVLVQACRMLGVPPEQALVIGDSCNDLSMLDGGFGFIAAAPGNAEEEVKARLQSAHGYLAAGSYGDGVAESICRVLGGPPK</sequence>
<dbReference type="PANTHER" id="PTHR10000:SF8">
    <property type="entry name" value="HAD SUPERFAMILY HYDROLASE-LIKE, TYPE 3"/>
    <property type="match status" value="1"/>
</dbReference>
<dbReference type="InterPro" id="IPR023214">
    <property type="entry name" value="HAD_sf"/>
</dbReference>
<keyword evidence="2" id="KW-1185">Reference proteome</keyword>
<dbReference type="SUPFAM" id="SSF56784">
    <property type="entry name" value="HAD-like"/>
    <property type="match status" value="1"/>
</dbReference>
<dbReference type="GO" id="GO:0016787">
    <property type="term" value="F:hydrolase activity"/>
    <property type="evidence" value="ECO:0007669"/>
    <property type="project" value="UniProtKB-KW"/>
</dbReference>
<dbReference type="InterPro" id="IPR006379">
    <property type="entry name" value="HAD-SF_hydro_IIB"/>
</dbReference>
<dbReference type="Proteomes" id="UP001597180">
    <property type="component" value="Unassembled WGS sequence"/>
</dbReference>
<dbReference type="PANTHER" id="PTHR10000">
    <property type="entry name" value="PHOSPHOSERINE PHOSPHATASE"/>
    <property type="match status" value="1"/>
</dbReference>
<dbReference type="EC" id="3.1.3.-" evidence="1"/>
<comment type="caution">
    <text evidence="1">The sequence shown here is derived from an EMBL/GenBank/DDBJ whole genome shotgun (WGS) entry which is preliminary data.</text>
</comment>
<dbReference type="RefSeq" id="WP_345587278.1">
    <property type="nucleotide sequence ID" value="NZ_BAABJG010000006.1"/>
</dbReference>
<dbReference type="NCBIfam" id="TIGR01484">
    <property type="entry name" value="HAD-SF-IIB"/>
    <property type="match status" value="1"/>
</dbReference>
<gene>
    <name evidence="1" type="ORF">ACFQ4B_11285</name>
</gene>
<evidence type="ECO:0000313" key="1">
    <source>
        <dbReference type="EMBL" id="MFD1220707.1"/>
    </source>
</evidence>
<dbReference type="Gene3D" id="3.40.50.1000">
    <property type="entry name" value="HAD superfamily/HAD-like"/>
    <property type="match status" value="2"/>
</dbReference>
<name>A0ABW3UI84_9BACL</name>
<evidence type="ECO:0000313" key="2">
    <source>
        <dbReference type="Proteomes" id="UP001597180"/>
    </source>
</evidence>
<accession>A0ABW3UI84</accession>
<dbReference type="InterPro" id="IPR036412">
    <property type="entry name" value="HAD-like_sf"/>
</dbReference>
<dbReference type="EMBL" id="JBHTLU010000013">
    <property type="protein sequence ID" value="MFD1220707.1"/>
    <property type="molecule type" value="Genomic_DNA"/>
</dbReference>
<keyword evidence="1" id="KW-0378">Hydrolase</keyword>
<proteinExistence type="predicted"/>
<reference evidence="2" key="1">
    <citation type="journal article" date="2019" name="Int. J. Syst. Evol. Microbiol.">
        <title>The Global Catalogue of Microorganisms (GCM) 10K type strain sequencing project: providing services to taxonomists for standard genome sequencing and annotation.</title>
        <authorList>
            <consortium name="The Broad Institute Genomics Platform"/>
            <consortium name="The Broad Institute Genome Sequencing Center for Infectious Disease"/>
            <person name="Wu L."/>
            <person name="Ma J."/>
        </authorList>
    </citation>
    <scope>NUCLEOTIDE SEQUENCE [LARGE SCALE GENOMIC DNA]</scope>
    <source>
        <strain evidence="2">CCUG 53270</strain>
    </source>
</reference>
<organism evidence="1 2">
    <name type="scientific">Paenibacillus vulneris</name>
    <dbReference type="NCBI Taxonomy" id="1133364"/>
    <lineage>
        <taxon>Bacteria</taxon>
        <taxon>Bacillati</taxon>
        <taxon>Bacillota</taxon>
        <taxon>Bacilli</taxon>
        <taxon>Bacillales</taxon>
        <taxon>Paenibacillaceae</taxon>
        <taxon>Paenibacillus</taxon>
    </lineage>
</organism>